<gene>
    <name evidence="1" type="ORF">F443_18720</name>
</gene>
<evidence type="ECO:0000313" key="2">
    <source>
        <dbReference type="Proteomes" id="UP000018721"/>
    </source>
</evidence>
<proteinExistence type="predicted"/>
<evidence type="ECO:0000313" key="1">
    <source>
        <dbReference type="EMBL" id="ETI34863.1"/>
    </source>
</evidence>
<reference evidence="1 2" key="1">
    <citation type="submission" date="2013-11" db="EMBL/GenBank/DDBJ databases">
        <title>The Genome Sequence of Phytophthora parasitica P1569.</title>
        <authorList>
            <consortium name="The Broad Institute Genomics Platform"/>
            <person name="Russ C."/>
            <person name="Tyler B."/>
            <person name="Panabieres F."/>
            <person name="Shan W."/>
            <person name="Tripathy S."/>
            <person name="Grunwald N."/>
            <person name="Machado M."/>
            <person name="Johnson C.S."/>
            <person name="Arredondo F."/>
            <person name="Hong C."/>
            <person name="Coffey M."/>
            <person name="Young S.K."/>
            <person name="Zeng Q."/>
            <person name="Gargeya S."/>
            <person name="Fitzgerald M."/>
            <person name="Abouelleil A."/>
            <person name="Alvarado L."/>
            <person name="Chapman S.B."/>
            <person name="Gainer-Dewar J."/>
            <person name="Goldberg J."/>
            <person name="Griggs A."/>
            <person name="Gujja S."/>
            <person name="Hansen M."/>
            <person name="Howarth C."/>
            <person name="Imamovic A."/>
            <person name="Ireland A."/>
            <person name="Larimer J."/>
            <person name="McCowan C."/>
            <person name="Murphy C."/>
            <person name="Pearson M."/>
            <person name="Poon T.W."/>
            <person name="Priest M."/>
            <person name="Roberts A."/>
            <person name="Saif S."/>
            <person name="Shea T."/>
            <person name="Sykes S."/>
            <person name="Wortman J."/>
            <person name="Nusbaum C."/>
            <person name="Birren B."/>
        </authorList>
    </citation>
    <scope>NUCLEOTIDE SEQUENCE [LARGE SCALE GENOMIC DNA]</scope>
    <source>
        <strain evidence="1 2">P1569</strain>
    </source>
</reference>
<keyword evidence="2" id="KW-1185">Reference proteome</keyword>
<dbReference type="AlphaFoldDB" id="V9E8L5"/>
<dbReference type="HOGENOM" id="CLU_2611261_0_0_1"/>
<organism evidence="1 2">
    <name type="scientific">Phytophthora nicotianae P1569</name>
    <dbReference type="NCBI Taxonomy" id="1317065"/>
    <lineage>
        <taxon>Eukaryota</taxon>
        <taxon>Sar</taxon>
        <taxon>Stramenopiles</taxon>
        <taxon>Oomycota</taxon>
        <taxon>Peronosporomycetes</taxon>
        <taxon>Peronosporales</taxon>
        <taxon>Peronosporaceae</taxon>
        <taxon>Phytophthora</taxon>
    </lineage>
</organism>
<protein>
    <submittedName>
        <fullName evidence="1">Uncharacterized protein</fullName>
    </submittedName>
</protein>
<name>V9E8L5_PHYNI</name>
<comment type="caution">
    <text evidence="1">The sequence shown here is derived from an EMBL/GenBank/DDBJ whole genome shotgun (WGS) entry which is preliminary data.</text>
</comment>
<dbReference type="Proteomes" id="UP000018721">
    <property type="component" value="Unassembled WGS sequence"/>
</dbReference>
<dbReference type="EMBL" id="ANIZ01003276">
    <property type="protein sequence ID" value="ETI34863.1"/>
    <property type="molecule type" value="Genomic_DNA"/>
</dbReference>
<sequence length="79" mass="8792">MSTISVESASPVGSKFVGLGTRTRWNTSSGVMPALTRTIQDDSTMGRQLRHFLEGRWIPQHNLSLVGLDYHGEPRTEHV</sequence>
<accession>V9E8L5</accession>